<dbReference type="PANTHER" id="PTHR43740">
    <property type="entry name" value="LEUCYL-TRNA SYNTHETASE"/>
    <property type="match status" value="1"/>
</dbReference>
<dbReference type="RefSeq" id="WP_315946381.1">
    <property type="nucleotide sequence ID" value="NZ_JAWCUA010000006.1"/>
</dbReference>
<gene>
    <name evidence="10" type="ORF">RT723_06545</name>
</gene>
<dbReference type="InterPro" id="IPR014729">
    <property type="entry name" value="Rossmann-like_a/b/a_fold"/>
</dbReference>
<dbReference type="InterPro" id="IPR002302">
    <property type="entry name" value="Leu-tRNA-ligase"/>
</dbReference>
<evidence type="ECO:0000256" key="4">
    <source>
        <dbReference type="ARBA" id="ARBA00022741"/>
    </source>
</evidence>
<dbReference type="EMBL" id="JAWCUA010000006">
    <property type="protein sequence ID" value="MDU0112667.1"/>
    <property type="molecule type" value="Genomic_DNA"/>
</dbReference>
<evidence type="ECO:0000256" key="2">
    <source>
        <dbReference type="ARBA" id="ARBA00013164"/>
    </source>
</evidence>
<keyword evidence="3 10" id="KW-0436">Ligase</keyword>
<evidence type="ECO:0000259" key="8">
    <source>
        <dbReference type="Pfam" id="PF00133"/>
    </source>
</evidence>
<reference evidence="10 11" key="1">
    <citation type="submission" date="2023-10" db="EMBL/GenBank/DDBJ databases">
        <title>Psychrosphaera aquimaarina strain SW33 isolated from seawater.</title>
        <authorList>
            <person name="Bayburt H."/>
            <person name="Kim J.M."/>
            <person name="Choi B.J."/>
            <person name="Jeon C.O."/>
        </authorList>
    </citation>
    <scope>NUCLEOTIDE SEQUENCE [LARGE SCALE GENOMIC DNA]</scope>
    <source>
        <strain evidence="10 11">KCTC 52743</strain>
    </source>
</reference>
<evidence type="ECO:0000313" key="11">
    <source>
        <dbReference type="Proteomes" id="UP001257914"/>
    </source>
</evidence>
<evidence type="ECO:0000313" key="10">
    <source>
        <dbReference type="EMBL" id="MDU0112667.1"/>
    </source>
</evidence>
<sequence>MQKNWIGKSEGLQIRWELDAQTAPEGFTELEVYTTRPDTLFGASFMAIAADHPLALEAAKSNPELHEFCEECRRVGTSAAALETIEKHGFDTGFEVVHPFNKDWKLKVFVANFVLMEYGTGAIFGCPSGDQRDLDFANKYGLQVTPVVMPEDGDAASFQITEEAYTGDGIMINSEFLNGMKPKEAFDTVAKKLDEIEFNGAPQAELKTQFKLRDWGVSRQRYWGCPIPVIHCDDCGAVPVPKADLPVILPDDINFDKPGNPLDRHPTWRHVACPSCGKDARRETDTMDTFVDSSWYFARFTDPNNDNPTDPDMANHWLPVDQYIGGIEHAILHLLYSRFFTRAMQKAGHLDIKEPFKGLFTQGMVVHETYKGPNGWITPAEINIKDNDGIRSATMNRHG</sequence>
<evidence type="ECO:0000256" key="5">
    <source>
        <dbReference type="ARBA" id="ARBA00022840"/>
    </source>
</evidence>
<keyword evidence="5" id="KW-0067">ATP-binding</keyword>
<evidence type="ECO:0000259" key="9">
    <source>
        <dbReference type="Pfam" id="PF13603"/>
    </source>
</evidence>
<dbReference type="GO" id="GO:0016874">
    <property type="term" value="F:ligase activity"/>
    <property type="evidence" value="ECO:0007669"/>
    <property type="project" value="UniProtKB-KW"/>
</dbReference>
<keyword evidence="4" id="KW-0547">Nucleotide-binding</keyword>
<keyword evidence="6" id="KW-0648">Protein biosynthesis</keyword>
<comment type="caution">
    <text evidence="10">The sequence shown here is derived from an EMBL/GenBank/DDBJ whole genome shotgun (WGS) entry which is preliminary data.</text>
</comment>
<dbReference type="Pfam" id="PF00133">
    <property type="entry name" value="tRNA-synt_1"/>
    <property type="match status" value="1"/>
</dbReference>
<feature type="domain" description="Leucyl-tRNA synthetase editing" evidence="9">
    <location>
        <begin position="3"/>
        <end position="193"/>
    </location>
</feature>
<feature type="domain" description="Aminoacyl-tRNA synthetase class Ia" evidence="8">
    <location>
        <begin position="212"/>
        <end position="368"/>
    </location>
</feature>
<accession>A0ABU3QZ11</accession>
<dbReference type="Pfam" id="PF13603">
    <property type="entry name" value="tRNA-synt_1_2"/>
    <property type="match status" value="1"/>
</dbReference>
<dbReference type="EC" id="6.1.1.4" evidence="2"/>
<evidence type="ECO:0000256" key="6">
    <source>
        <dbReference type="ARBA" id="ARBA00022917"/>
    </source>
</evidence>
<name>A0ABU3QZ11_9GAMM</name>
<proteinExistence type="inferred from homology"/>
<dbReference type="Proteomes" id="UP001257914">
    <property type="component" value="Unassembled WGS sequence"/>
</dbReference>
<evidence type="ECO:0000256" key="3">
    <source>
        <dbReference type="ARBA" id="ARBA00022598"/>
    </source>
</evidence>
<organism evidence="10 11">
    <name type="scientific">Psychrosphaera aquimarina</name>
    <dbReference type="NCBI Taxonomy" id="2044854"/>
    <lineage>
        <taxon>Bacteria</taxon>
        <taxon>Pseudomonadati</taxon>
        <taxon>Pseudomonadota</taxon>
        <taxon>Gammaproteobacteria</taxon>
        <taxon>Alteromonadales</taxon>
        <taxon>Pseudoalteromonadaceae</taxon>
        <taxon>Psychrosphaera</taxon>
    </lineage>
</organism>
<dbReference type="PANTHER" id="PTHR43740:SF2">
    <property type="entry name" value="LEUCINE--TRNA LIGASE, MITOCHONDRIAL"/>
    <property type="match status" value="1"/>
</dbReference>
<dbReference type="SUPFAM" id="SSF50677">
    <property type="entry name" value="ValRS/IleRS/LeuRS editing domain"/>
    <property type="match status" value="1"/>
</dbReference>
<evidence type="ECO:0000256" key="1">
    <source>
        <dbReference type="ARBA" id="ARBA00005594"/>
    </source>
</evidence>
<dbReference type="InterPro" id="IPR009008">
    <property type="entry name" value="Val/Leu/Ile-tRNA-synth_edit"/>
</dbReference>
<comment type="similarity">
    <text evidence="1">Belongs to the class-I aminoacyl-tRNA synthetase family.</text>
</comment>
<keyword evidence="11" id="KW-1185">Reference proteome</keyword>
<dbReference type="SUPFAM" id="SSF52374">
    <property type="entry name" value="Nucleotidylyl transferase"/>
    <property type="match status" value="1"/>
</dbReference>
<dbReference type="PRINTS" id="PR00985">
    <property type="entry name" value="TRNASYNTHLEU"/>
</dbReference>
<dbReference type="InterPro" id="IPR002300">
    <property type="entry name" value="aa-tRNA-synth_Ia"/>
</dbReference>
<dbReference type="Gene3D" id="3.40.50.620">
    <property type="entry name" value="HUPs"/>
    <property type="match status" value="1"/>
</dbReference>
<dbReference type="InterPro" id="IPR025709">
    <property type="entry name" value="Leu_tRNA-synth_edit"/>
</dbReference>
<evidence type="ECO:0000256" key="7">
    <source>
        <dbReference type="ARBA" id="ARBA00023146"/>
    </source>
</evidence>
<protein>
    <recommendedName>
        <fullName evidence="2">leucine--tRNA ligase</fullName>
        <ecNumber evidence="2">6.1.1.4</ecNumber>
    </recommendedName>
</protein>
<keyword evidence="7" id="KW-0030">Aminoacyl-tRNA synthetase</keyword>